<dbReference type="AlphaFoldDB" id="A0A6C7EC39"/>
<feature type="chain" id="PRO_5025550109" description="Pyruvate phosphate dikinase AMP/ATP-binding domain-containing protein" evidence="2">
    <location>
        <begin position="27"/>
        <end position="887"/>
    </location>
</feature>
<feature type="signal peptide" evidence="2">
    <location>
        <begin position="1"/>
        <end position="26"/>
    </location>
</feature>
<protein>
    <recommendedName>
        <fullName evidence="3">Pyruvate phosphate dikinase AMP/ATP-binding domain-containing protein</fullName>
    </recommendedName>
</protein>
<gene>
    <name evidence="4" type="ORF">YM304_12720</name>
</gene>
<reference evidence="4 5" key="1">
    <citation type="journal article" date="2013" name="Int. J. Syst. Evol. Microbiol.">
        <title>Ilumatobacter nonamiense sp. nov. and Ilumatobacter coccineum sp. nov., isolated from seashore sand.</title>
        <authorList>
            <person name="Matsumoto A."/>
            <person name="Kasai H."/>
            <person name="Matsuo Y."/>
            <person name="Shizuri Y."/>
            <person name="Ichikawa N."/>
            <person name="Fujita N."/>
            <person name="Omura S."/>
            <person name="Takahashi Y."/>
        </authorList>
    </citation>
    <scope>NUCLEOTIDE SEQUENCE [LARGE SCALE GENOMIC DNA]</scope>
    <source>
        <strain evidence="5">NBRC 103263 / KCTC 29153 / YM16-304</strain>
    </source>
</reference>
<dbReference type="PROSITE" id="PS51257">
    <property type="entry name" value="PROKAR_LIPOPROTEIN"/>
    <property type="match status" value="1"/>
</dbReference>
<proteinExistence type="predicted"/>
<organism evidence="4 5">
    <name type="scientific">Ilumatobacter coccineus (strain NBRC 103263 / KCTC 29153 / YM16-304)</name>
    <dbReference type="NCBI Taxonomy" id="1313172"/>
    <lineage>
        <taxon>Bacteria</taxon>
        <taxon>Bacillati</taxon>
        <taxon>Actinomycetota</taxon>
        <taxon>Acidimicrobiia</taxon>
        <taxon>Acidimicrobiales</taxon>
        <taxon>Ilumatobacteraceae</taxon>
        <taxon>Ilumatobacter</taxon>
    </lineage>
</organism>
<evidence type="ECO:0000256" key="2">
    <source>
        <dbReference type="SAM" id="SignalP"/>
    </source>
</evidence>
<evidence type="ECO:0000313" key="5">
    <source>
        <dbReference type="Proteomes" id="UP000011863"/>
    </source>
</evidence>
<accession>A0A6C7EC39</accession>
<dbReference type="GO" id="GO:0005524">
    <property type="term" value="F:ATP binding"/>
    <property type="evidence" value="ECO:0007669"/>
    <property type="project" value="InterPro"/>
</dbReference>
<dbReference type="Pfam" id="PF01326">
    <property type="entry name" value="PPDK_N"/>
    <property type="match status" value="1"/>
</dbReference>
<name>A0A6C7EC39_ILUCY</name>
<dbReference type="GO" id="GO:0016301">
    <property type="term" value="F:kinase activity"/>
    <property type="evidence" value="ECO:0007669"/>
    <property type="project" value="InterPro"/>
</dbReference>
<evidence type="ECO:0000256" key="1">
    <source>
        <dbReference type="SAM" id="MobiDB-lite"/>
    </source>
</evidence>
<keyword evidence="5" id="KW-1185">Reference proteome</keyword>
<evidence type="ECO:0000313" key="4">
    <source>
        <dbReference type="EMBL" id="BAN01586.1"/>
    </source>
</evidence>
<dbReference type="EMBL" id="AP012057">
    <property type="protein sequence ID" value="BAN01586.1"/>
    <property type="molecule type" value="Genomic_DNA"/>
</dbReference>
<dbReference type="InterPro" id="IPR002192">
    <property type="entry name" value="PPDK_AMP/ATP-bd"/>
</dbReference>
<sequence>MKRVISIVVGLALLAAACTGSGESTAPSTTTSLAPSTTTAPTTVPDGAPLVDPASRTADRLRTVADYDALARDGLGDQSVVKFSITEFSTDPGIVWLDSGFYTLHDEWYWFQLVNGLTVRGFDTAPVDGLSFDSVAELYAWADEHRDRLPLDLRFTTLDRLYSPAFYASALDASADRRIGLGALIRTPDPDTGTDRWVIELEYSDEVTLEQMETYFDVIGASVPDEIAERLQWVPRSRPQEITAAAIERADGPDRDRIVGYDELSNPGDTQVYSSGVAAGRLLVVTDGGRWSLGDAGPDDIVAIDVAPDDLPPGNGLITGTPQTPLAHVNVLALNRGIPNAFLAGLADDPTLDQLGRVRAPVLVSATDDGTLEIIPLTDDEYAGWQAAQGLAPISVPAVDLTTAPYTRRIDDIDTTLDAATLGSLRPLIGGKAVGFVELATPGTVTMPTDALAITVRSYREHEAQFADEIDAVLQHAAGDSSVRSRFLLLEGRDEYDERFPSDADASFADDFTDANADTPLGDVLAGDGLVRLVRSRPIDPTTLSLLTAEIRAGFADLSPTQGLRFRSSSSVEDIEGFNGAGLYDSNTGFVDPELLADSDDHHRTIERAILRTWSSYWSSIAFEERRRENVDHASGAMAVLVHPRFDDELELNNGVATLTIRPEPGTAAVMEVNVQAGAVSVTNATVDDDASPEIVRVVRQTAGGDLAIERVATSSIADSDEVLDDKALTELFDQLLDVATTWLARANEALTVEQRSSSITLDFEFRTMDAGWPARLDGTVEPTRLVVKQARSLDPGIRHVPASLLDRPIPRDVLAHAVRIVELSCPDDVRGVSVTTDPLARVDLGHSDRPLVVWADGAAPADADACAASELLTTPRQYLLDLLGDR</sequence>
<dbReference type="RefSeq" id="WP_015440833.1">
    <property type="nucleotide sequence ID" value="NC_020520.1"/>
</dbReference>
<feature type="domain" description="Pyruvate phosphate dikinase AMP/ATP-binding" evidence="3">
    <location>
        <begin position="427"/>
        <end position="699"/>
    </location>
</feature>
<feature type="region of interest" description="Disordered" evidence="1">
    <location>
        <begin position="21"/>
        <end position="52"/>
    </location>
</feature>
<dbReference type="Proteomes" id="UP000011863">
    <property type="component" value="Chromosome"/>
</dbReference>
<dbReference type="KEGG" id="aym:YM304_12720"/>
<dbReference type="Gene3D" id="3.30.1490.20">
    <property type="entry name" value="ATP-grasp fold, A domain"/>
    <property type="match status" value="1"/>
</dbReference>
<dbReference type="InterPro" id="IPR013815">
    <property type="entry name" value="ATP_grasp_subdomain_1"/>
</dbReference>
<keyword evidence="2" id="KW-0732">Signal</keyword>
<dbReference type="SUPFAM" id="SSF56059">
    <property type="entry name" value="Glutathione synthetase ATP-binding domain-like"/>
    <property type="match status" value="1"/>
</dbReference>
<dbReference type="OrthoDB" id="1108665at2"/>
<feature type="compositionally biased region" description="Low complexity" evidence="1">
    <location>
        <begin position="24"/>
        <end position="43"/>
    </location>
</feature>
<evidence type="ECO:0000259" key="3">
    <source>
        <dbReference type="Pfam" id="PF01326"/>
    </source>
</evidence>